<name>A0A134BBX1_9BACT</name>
<evidence type="ECO:0000313" key="1">
    <source>
        <dbReference type="EMBL" id="KXB77370.1"/>
    </source>
</evidence>
<dbReference type="Proteomes" id="UP000070531">
    <property type="component" value="Unassembled WGS sequence"/>
</dbReference>
<proteinExistence type="predicted"/>
<accession>A0A134BBX1</accession>
<evidence type="ECO:0000313" key="2">
    <source>
        <dbReference type="Proteomes" id="UP000070531"/>
    </source>
</evidence>
<dbReference type="EMBL" id="LSDL01000073">
    <property type="protein sequence ID" value="KXB77370.1"/>
    <property type="molecule type" value="Genomic_DNA"/>
</dbReference>
<reference evidence="1 2" key="1">
    <citation type="submission" date="2016-01" db="EMBL/GenBank/DDBJ databases">
        <authorList>
            <person name="Oliw E.H."/>
        </authorList>
    </citation>
    <scope>NUCLEOTIDE SEQUENCE [LARGE SCALE GENOMIC DNA]</scope>
    <source>
        <strain evidence="1 2">DNF00307</strain>
    </source>
</reference>
<organism evidence="1">
    <name type="scientific">Prevotella amnii</name>
    <dbReference type="NCBI Taxonomy" id="419005"/>
    <lineage>
        <taxon>Bacteria</taxon>
        <taxon>Pseudomonadati</taxon>
        <taxon>Bacteroidota</taxon>
        <taxon>Bacteroidia</taxon>
        <taxon>Bacteroidales</taxon>
        <taxon>Prevotellaceae</taxon>
        <taxon>Prevotella</taxon>
    </lineage>
</organism>
<dbReference type="AlphaFoldDB" id="A0A134BBX1"/>
<gene>
    <name evidence="1" type="ORF">HMPREF1860_01427</name>
</gene>
<comment type="caution">
    <text evidence="1">The sequence shown here is derived from an EMBL/GenBank/DDBJ whole genome shotgun (WGS) entry which is preliminary data.</text>
</comment>
<sequence length="108" mass="11898">MLEMAGGEHEGIVGSGRGELHVTVNSLVCMNGGMYLYATLLLSRLEMTAHALEDDVREQGYRGGIDDSQTFYPFLRTIASAVRRNVYFCPCYLSLGTKAKITKRADTS</sequence>
<protein>
    <submittedName>
        <fullName evidence="1">Uncharacterized protein</fullName>
    </submittedName>
</protein>